<evidence type="ECO:0000259" key="1">
    <source>
        <dbReference type="Pfam" id="PF00078"/>
    </source>
</evidence>
<protein>
    <submittedName>
        <fullName evidence="2">F13F21.12 protein</fullName>
    </submittedName>
</protein>
<feature type="domain" description="Reverse transcriptase" evidence="1">
    <location>
        <begin position="35"/>
        <end position="128"/>
    </location>
</feature>
<name>Q9XIB1_ARATH</name>
<accession>Q9XIB1</accession>
<sequence length="159" mass="18677">MPKKFTKIFKRFFWLRKNLLRKKNLAGNFFFGGKEVWRKNKFWRQKIGGKISVSNYLFLLDEGLQQRGNFGYHPRCKNMKLTNLCFADDIMVFSDGKITLMEGILKVFNEFAVASGLNIILEKSTLFLTCVSNPTREEILTYFLLKLDPYLFATWGYPC</sequence>
<evidence type="ECO:0000313" key="2">
    <source>
        <dbReference type="EMBL" id="AAD43173.1"/>
    </source>
</evidence>
<reference key="2">
    <citation type="journal article" date="2000" name="Nature">
        <title>Sequence and analysis of chromosome 1 of the plant Arabidopsis thaliana.</title>
        <authorList>
            <person name="Theologis A."/>
            <person name="Ecker J.R."/>
            <person name="Palm C.J."/>
            <person name="Federspiel N.A."/>
            <person name="Kaul S."/>
            <person name="White O."/>
            <person name="Alonso J."/>
            <person name="Altafi H."/>
            <person name="Araujo R."/>
            <person name="Bowman C.L."/>
            <person name="Brooks S.Y."/>
            <person name="Buehler E."/>
            <person name="Chan A."/>
            <person name="Chao Q."/>
            <person name="Chen H."/>
            <person name="Cheuk R.F."/>
            <person name="Chin C.W."/>
            <person name="Chung M.K."/>
            <person name="Conn L."/>
            <person name="Conway A.B."/>
            <person name="Conway A.R."/>
            <person name="Creasy T.H."/>
            <person name="Dewar K."/>
            <person name="Dunn P."/>
            <person name="Etgu P."/>
            <person name="Feldblyum T.V."/>
            <person name="Feng J."/>
            <person name="Fong B."/>
            <person name="Fujii C.Y."/>
            <person name="Gill J.E."/>
            <person name="Goldsmith A.D."/>
            <person name="Haas B."/>
            <person name="Hansen N.F."/>
            <person name="Hughes B."/>
            <person name="Huizar L."/>
            <person name="Hunter J.L."/>
            <person name="Jenkins J."/>
            <person name="Johnson-Hopson C."/>
            <person name="Khan S."/>
            <person name="Khaykin E."/>
            <person name="Kim C.J."/>
            <person name="Koo H.L."/>
            <person name="Kremenetskaia I."/>
            <person name="Kurtz D.B."/>
            <person name="Kwan A."/>
            <person name="Lam B."/>
            <person name="Langin-Hooper S."/>
            <person name="Lee A."/>
            <person name="Lee J.M."/>
            <person name="Lenz C.A."/>
            <person name="Li J.H."/>
            <person name="Li Y."/>
            <person name="Lin X."/>
            <person name="Liu S.X."/>
            <person name="Liu Z.A."/>
            <person name="Luros J.S."/>
            <person name="Maiti R."/>
            <person name="Marziali A."/>
            <person name="Militscher J."/>
            <person name="Miranda M."/>
            <person name="Nguyen M."/>
            <person name="Nierman W.C."/>
            <person name="Osborne B.I."/>
            <person name="Pai G."/>
            <person name="Peterson J."/>
            <person name="Pham P.K."/>
            <person name="Rizzo M."/>
            <person name="Rooney T."/>
            <person name="Rowley D."/>
            <person name="Sakano H."/>
            <person name="Salzberg S.L."/>
            <person name="Schwartz J.R."/>
            <person name="Shinn P."/>
            <person name="Southwick A.M."/>
            <person name="Sun H."/>
            <person name="Tallon L.J."/>
            <person name="Tambunga G."/>
            <person name="Toriumi M.J."/>
            <person name="Town C.D."/>
            <person name="Utterback T."/>
            <person name="Van Aken S."/>
            <person name="Vaysberg M."/>
            <person name="Vysotskaia V.S."/>
            <person name="Walker M."/>
            <person name="Wu D."/>
            <person name="Yu G."/>
            <person name="Fraser C.M."/>
            <person name="Venter J.C."/>
            <person name="Davis R.W."/>
        </authorList>
    </citation>
    <scope>NUCLEOTIDE SEQUENCE [LARGE SCALE GENOMIC DNA]</scope>
    <source>
        <strain>cv. Columbia</strain>
    </source>
</reference>
<organism evidence="2">
    <name type="scientific">Arabidopsis thaliana</name>
    <name type="common">Mouse-ear cress</name>
    <dbReference type="NCBI Taxonomy" id="3702"/>
    <lineage>
        <taxon>Eukaryota</taxon>
        <taxon>Viridiplantae</taxon>
        <taxon>Streptophyta</taxon>
        <taxon>Embryophyta</taxon>
        <taxon>Tracheophyta</taxon>
        <taxon>Spermatophyta</taxon>
        <taxon>Magnoliopsida</taxon>
        <taxon>eudicotyledons</taxon>
        <taxon>Gunneridae</taxon>
        <taxon>Pentapetalae</taxon>
        <taxon>rosids</taxon>
        <taxon>malvids</taxon>
        <taxon>Brassicales</taxon>
        <taxon>Brassicaceae</taxon>
        <taxon>Camelineae</taxon>
        <taxon>Arabidopsis</taxon>
    </lineage>
</organism>
<proteinExistence type="predicted"/>
<dbReference type="Pfam" id="PF00078">
    <property type="entry name" value="RVT_1"/>
    <property type="match status" value="1"/>
</dbReference>
<dbReference type="InterPro" id="IPR000477">
    <property type="entry name" value="RT_dom"/>
</dbReference>
<dbReference type="EMBL" id="AC007504">
    <property type="protein sequence ID" value="AAD43173.1"/>
    <property type="molecule type" value="Genomic_DNA"/>
</dbReference>
<reference evidence="2" key="1">
    <citation type="submission" date="1999-07" db="EMBL/GenBank/DDBJ databases">
        <authorList>
            <person name="Federspiel N.A."/>
            <person name="Palm C.J."/>
            <person name="Conway A.B."/>
            <person name="Conn L."/>
            <person name="Hansen N.F."/>
            <person name="Altafi H."/>
            <person name="Araujo R."/>
            <person name="Huizar L."/>
            <person name="Rowley D."/>
            <person name="Buehler E."/>
            <person name="Dunn P."/>
            <person name="Gonzalez A."/>
            <person name="Kremenetskaia I."/>
            <person name="Kim C."/>
            <person name="Lenz C."/>
            <person name="Li J."/>
            <person name="Liu S."/>
            <person name="Luros S."/>
            <person name="Schwartz J."/>
            <person name="Shinn P."/>
            <person name="Toriumi M."/>
            <person name="Vysotskaia V.S."/>
            <person name="Walker M."/>
            <person name="Yu G."/>
            <person name="Ecker J."/>
            <person name="Theologis A."/>
            <person name="Davis R.W."/>
        </authorList>
    </citation>
    <scope>NUCLEOTIDE SEQUENCE</scope>
</reference>
<gene>
    <name evidence="2" type="primary">F13F21.12</name>
</gene>
<dbReference type="AlphaFoldDB" id="Q9XIB1"/>
<dbReference type="PIR" id="A96531">
    <property type="entry name" value="A96531"/>
</dbReference>